<reference evidence="1 2" key="1">
    <citation type="submission" date="2019-02" db="EMBL/GenBank/DDBJ databases">
        <title>Deep-cultivation of Planctomycetes and their phenomic and genomic characterization uncovers novel biology.</title>
        <authorList>
            <person name="Wiegand S."/>
            <person name="Jogler M."/>
            <person name="Boedeker C."/>
            <person name="Pinto D."/>
            <person name="Vollmers J."/>
            <person name="Rivas-Marin E."/>
            <person name="Kohn T."/>
            <person name="Peeters S.H."/>
            <person name="Heuer A."/>
            <person name="Rast P."/>
            <person name="Oberbeckmann S."/>
            <person name="Bunk B."/>
            <person name="Jeske O."/>
            <person name="Meyerdierks A."/>
            <person name="Storesund J.E."/>
            <person name="Kallscheuer N."/>
            <person name="Luecker S."/>
            <person name="Lage O.M."/>
            <person name="Pohl T."/>
            <person name="Merkel B.J."/>
            <person name="Hornburger P."/>
            <person name="Mueller R.-W."/>
            <person name="Bruemmer F."/>
            <person name="Labrenz M."/>
            <person name="Spormann A.M."/>
            <person name="Op den Camp H."/>
            <person name="Overmann J."/>
            <person name="Amann R."/>
            <person name="Jetten M.S.M."/>
            <person name="Mascher T."/>
            <person name="Medema M.H."/>
            <person name="Devos D.P."/>
            <person name="Kaster A.-K."/>
            <person name="Ovreas L."/>
            <person name="Rohde M."/>
            <person name="Galperin M.Y."/>
            <person name="Jogler C."/>
        </authorList>
    </citation>
    <scope>NUCLEOTIDE SEQUENCE [LARGE SCALE GENOMIC DNA]</scope>
    <source>
        <strain evidence="1 2">Mal4</strain>
    </source>
</reference>
<dbReference type="GO" id="GO:0016491">
    <property type="term" value="F:oxidoreductase activity"/>
    <property type="evidence" value="ECO:0007669"/>
    <property type="project" value="InterPro"/>
</dbReference>
<dbReference type="KEGG" id="mri:Mal4_03440"/>
<evidence type="ECO:0008006" key="3">
    <source>
        <dbReference type="Google" id="ProtNLM"/>
    </source>
</evidence>
<accession>A0A517Z0Q6</accession>
<dbReference type="EMBL" id="CP036275">
    <property type="protein sequence ID" value="QDU36061.1"/>
    <property type="molecule type" value="Genomic_DNA"/>
</dbReference>
<dbReference type="AlphaFoldDB" id="A0A517Z0Q6"/>
<organism evidence="1 2">
    <name type="scientific">Maioricimonas rarisocia</name>
    <dbReference type="NCBI Taxonomy" id="2528026"/>
    <lineage>
        <taxon>Bacteria</taxon>
        <taxon>Pseudomonadati</taxon>
        <taxon>Planctomycetota</taxon>
        <taxon>Planctomycetia</taxon>
        <taxon>Planctomycetales</taxon>
        <taxon>Planctomycetaceae</taxon>
        <taxon>Maioricimonas</taxon>
    </lineage>
</organism>
<dbReference type="SUPFAM" id="SSF55469">
    <property type="entry name" value="FMN-dependent nitroreductase-like"/>
    <property type="match status" value="2"/>
</dbReference>
<dbReference type="Gene3D" id="3.40.109.10">
    <property type="entry name" value="NADH Oxidase"/>
    <property type="match status" value="1"/>
</dbReference>
<evidence type="ECO:0000313" key="2">
    <source>
        <dbReference type="Proteomes" id="UP000320496"/>
    </source>
</evidence>
<dbReference type="Proteomes" id="UP000320496">
    <property type="component" value="Chromosome"/>
</dbReference>
<dbReference type="InterPro" id="IPR000415">
    <property type="entry name" value="Nitroreductase-like"/>
</dbReference>
<dbReference type="RefSeq" id="WP_145366765.1">
    <property type="nucleotide sequence ID" value="NZ_CP036275.1"/>
</dbReference>
<evidence type="ECO:0000313" key="1">
    <source>
        <dbReference type="EMBL" id="QDU36061.1"/>
    </source>
</evidence>
<keyword evidence="2" id="KW-1185">Reference proteome</keyword>
<dbReference type="OrthoDB" id="272552at2"/>
<gene>
    <name evidence="1" type="ORF">Mal4_03440</name>
</gene>
<protein>
    <recommendedName>
        <fullName evidence="3">Nitroreductase family protein</fullName>
    </recommendedName>
</protein>
<proteinExistence type="predicted"/>
<sequence>MSTVASSARITMAQWRTLIEAAGQAPSPDNNQPWAFRPRGDAVEVLHCRARAIGSDVDDLFSWLAVGAAIENLCLAATRLGLTGRVEYMKRPFTETPDGERIATVEFSTGGQPDALAEWIPQRVTNRRFYKRQPLGDADLAPMIASVDGRCVHLDWLTDLPQRKRLARVVAAVDRIRFEHQPFHEEFHSVLRHSPAEEERTRDGLEVRTLELPPFGATLMRWVAPWRRMQLLNRFGMSRVFAGTSAKQVVCCGAVGLVSTTDVSDRGFLEGGRAFQRIWLAATAAGLSFQPMGGIPLFFHKLSSQGSEAFLPEHGGVLESLLPEWRELFPAAAGRTGVMLFRIGRSGGPSARSIRKHVDDIIVKDVE</sequence>
<name>A0A517Z0Q6_9PLAN</name>